<protein>
    <submittedName>
        <fullName evidence="2">Putative protease</fullName>
    </submittedName>
</protein>
<proteinExistence type="predicted"/>
<dbReference type="InterPro" id="IPR051454">
    <property type="entry name" value="RNA/ubiquinone_mod_enzymes"/>
</dbReference>
<keyword evidence="2" id="KW-0645">Protease</keyword>
<dbReference type="PROSITE" id="PS01276">
    <property type="entry name" value="PEPTIDASE_U32"/>
    <property type="match status" value="1"/>
</dbReference>
<evidence type="ECO:0000259" key="1">
    <source>
        <dbReference type="Pfam" id="PF12392"/>
    </source>
</evidence>
<dbReference type="PANTHER" id="PTHR30217">
    <property type="entry name" value="PEPTIDASE U32 FAMILY"/>
    <property type="match status" value="1"/>
</dbReference>
<dbReference type="RefSeq" id="WP_073049302.1">
    <property type="nucleotide sequence ID" value="NZ_FQZL01000012.1"/>
</dbReference>
<evidence type="ECO:0000313" key="3">
    <source>
        <dbReference type="Proteomes" id="UP000184052"/>
    </source>
</evidence>
<dbReference type="Pfam" id="PF01136">
    <property type="entry name" value="Peptidase_U32"/>
    <property type="match status" value="2"/>
</dbReference>
<sequence length="788" mass="89697">MKKHELLAPAGNSESFYAAVKAGADAVYLGGKVFNARNFADNFTDNDLEDLIKYAHLAGVKVYVTLNTLVKEKEIMEALEYANYLNSINVDAVIVQDWGLMMLIDKHIPGLNIHGSTQMTICDYFGIELLDKYHIKKNILARETPFERLKLIREKSDKSLEVFIHGALCCSYSGQCYISAYFGGRSGNRGRCAQTCRLSFDIIDKETGLKANDRPVYPLSLKEFNIGSKIQKLADIGIDTFKIEGRMRKPEYVDRIVTYYRQLLDGIYDENVKKQVEQVFSRGFTKGLLFGDFGKDLMAYDSPKNTGSLLGTVKNINGNSAGVQLVDDVSVGDGITYGRNERNKGFIIERLVQKGKSIKEANAGELVYIKAKQKMEIGDVIYKTFNKKLSDEVSIRIKNDDIYHLRPLDFDVRIREGERIFLRAVSGEHKTEVYSDDVVEGAKNAPAEVEYVINQLSKTGGTVFAVKDANIDLVGNVFVSKSVLNSMRRKAIESLEEKILEHDKKEVSLEIGEREAFERDNDMRYSLNMNSDRDYESIKFNEIDLVYIPYYFISEEMVDCISEKNDDAEIVLSFRNVSKTYDYAEAERTYKKFNDSIIGIQVDNIDGLAFAKSLGEKNIYCDFEMNIMNQYSADFLKAEGVKCFTHSVEASLEDIDEINKGTVMKTECIVYSNLPLMTIRNCPLAHMKNCRDTSKCSSCDMYDRYVLKDRKGYLISMSRNRGITTIYNPVHLYMADRMYEVKKTGSDYGRIDYDGSIDINKVIESVKYGIEEIDKGEITRGYYYKEIL</sequence>
<name>A0A1M6GYU5_9FIRM</name>
<dbReference type="GO" id="GO:0006508">
    <property type="term" value="P:proteolysis"/>
    <property type="evidence" value="ECO:0007669"/>
    <property type="project" value="UniProtKB-KW"/>
</dbReference>
<keyword evidence="3" id="KW-1185">Reference proteome</keyword>
<dbReference type="AlphaFoldDB" id="A0A1M6GYU5"/>
<dbReference type="GO" id="GO:0008233">
    <property type="term" value="F:peptidase activity"/>
    <property type="evidence" value="ECO:0007669"/>
    <property type="project" value="UniProtKB-KW"/>
</dbReference>
<keyword evidence="2" id="KW-0378">Hydrolase</keyword>
<accession>A0A1M6GYU5</accession>
<dbReference type="Pfam" id="PF12392">
    <property type="entry name" value="DUF3656"/>
    <property type="match status" value="1"/>
</dbReference>
<evidence type="ECO:0000313" key="2">
    <source>
        <dbReference type="EMBL" id="SHJ15097.1"/>
    </source>
</evidence>
<dbReference type="PANTHER" id="PTHR30217:SF10">
    <property type="entry name" value="23S RRNA 5-HYDROXYCYTIDINE C2501 SYNTHASE"/>
    <property type="match status" value="1"/>
</dbReference>
<reference evidence="2 3" key="1">
    <citation type="submission" date="2016-11" db="EMBL/GenBank/DDBJ databases">
        <authorList>
            <person name="Jaros S."/>
            <person name="Januszkiewicz K."/>
            <person name="Wedrychowicz H."/>
        </authorList>
    </citation>
    <scope>NUCLEOTIDE SEQUENCE [LARGE SCALE GENOMIC DNA]</scope>
    <source>
        <strain evidence="2 3">DSM 17477</strain>
    </source>
</reference>
<dbReference type="Proteomes" id="UP000184052">
    <property type="component" value="Unassembled WGS sequence"/>
</dbReference>
<dbReference type="STRING" id="1121476.SAMN02745751_01850"/>
<dbReference type="InterPro" id="IPR001539">
    <property type="entry name" value="Peptidase_U32"/>
</dbReference>
<organism evidence="2 3">
    <name type="scientific">Dethiosulfatibacter aminovorans DSM 17477</name>
    <dbReference type="NCBI Taxonomy" id="1121476"/>
    <lineage>
        <taxon>Bacteria</taxon>
        <taxon>Bacillati</taxon>
        <taxon>Bacillota</taxon>
        <taxon>Tissierellia</taxon>
        <taxon>Dethiosulfatibacter</taxon>
    </lineage>
</organism>
<feature type="domain" description="Peptidase U32 collagenase" evidence="1">
    <location>
        <begin position="381"/>
        <end position="499"/>
    </location>
</feature>
<gene>
    <name evidence="2" type="ORF">SAMN02745751_01850</name>
</gene>
<dbReference type="EMBL" id="FQZL01000012">
    <property type="protein sequence ID" value="SHJ15097.1"/>
    <property type="molecule type" value="Genomic_DNA"/>
</dbReference>
<dbReference type="InterPro" id="IPR020988">
    <property type="entry name" value="Pept_U32_collagenase"/>
</dbReference>